<dbReference type="SUPFAM" id="SSF50729">
    <property type="entry name" value="PH domain-like"/>
    <property type="match status" value="1"/>
</dbReference>
<dbReference type="InterPro" id="IPR001331">
    <property type="entry name" value="GDS_CDC24_CS"/>
</dbReference>
<reference evidence="9 10" key="1">
    <citation type="submission" date="2021-06" db="EMBL/GenBank/DDBJ databases">
        <title>Caerostris extrusa draft genome.</title>
        <authorList>
            <person name="Kono N."/>
            <person name="Arakawa K."/>
        </authorList>
    </citation>
    <scope>NUCLEOTIDE SEQUENCE [LARGE SCALE GENOMIC DNA]</scope>
</reference>
<dbReference type="InterPro" id="IPR000219">
    <property type="entry name" value="DH_dom"/>
</dbReference>
<evidence type="ECO:0000259" key="7">
    <source>
        <dbReference type="PROSITE" id="PS50010"/>
    </source>
</evidence>
<evidence type="ECO:0000313" key="10">
    <source>
        <dbReference type="Proteomes" id="UP001054945"/>
    </source>
</evidence>
<evidence type="ECO:0000256" key="5">
    <source>
        <dbReference type="ARBA" id="ARBA00023273"/>
    </source>
</evidence>
<dbReference type="AlphaFoldDB" id="A0AAV4QFA9"/>
<dbReference type="InterPro" id="IPR000198">
    <property type="entry name" value="RhoGAP_dom"/>
</dbReference>
<dbReference type="Proteomes" id="UP001054945">
    <property type="component" value="Unassembled WGS sequence"/>
</dbReference>
<dbReference type="Pfam" id="PF00620">
    <property type="entry name" value="RhoGAP"/>
    <property type="match status" value="1"/>
</dbReference>
<dbReference type="Gene3D" id="2.60.40.150">
    <property type="entry name" value="C2 domain"/>
    <property type="match status" value="1"/>
</dbReference>
<dbReference type="SMART" id="SM00324">
    <property type="entry name" value="RhoGAP"/>
    <property type="match status" value="1"/>
</dbReference>
<evidence type="ECO:0000256" key="3">
    <source>
        <dbReference type="ARBA" id="ARBA00022658"/>
    </source>
</evidence>
<dbReference type="EMBL" id="BPLR01006194">
    <property type="protein sequence ID" value="GIY08070.1"/>
    <property type="molecule type" value="Genomic_DNA"/>
</dbReference>
<keyword evidence="5" id="KW-0966">Cell projection</keyword>
<dbReference type="GO" id="GO:0043197">
    <property type="term" value="C:dendritic spine"/>
    <property type="evidence" value="ECO:0007669"/>
    <property type="project" value="UniProtKB-SubCell"/>
</dbReference>
<feature type="domain" description="DH" evidence="7">
    <location>
        <begin position="1"/>
        <end position="168"/>
    </location>
</feature>
<dbReference type="SUPFAM" id="SSF49562">
    <property type="entry name" value="C2 domain (Calcium/lipid-binding domain, CaLB)"/>
    <property type="match status" value="1"/>
</dbReference>
<name>A0AAV4QFA9_CAEEX</name>
<proteinExistence type="predicted"/>
<dbReference type="GO" id="GO:0030424">
    <property type="term" value="C:axon"/>
    <property type="evidence" value="ECO:0007669"/>
    <property type="project" value="UniProtKB-SubCell"/>
</dbReference>
<protein>
    <submittedName>
        <fullName evidence="9">Active breakpoint cluster region-related protein</fullName>
    </submittedName>
</protein>
<evidence type="ECO:0000259" key="6">
    <source>
        <dbReference type="PROSITE" id="PS50004"/>
    </source>
</evidence>
<accession>A0AAV4QFA9</accession>
<evidence type="ECO:0000256" key="1">
    <source>
        <dbReference type="ARBA" id="ARBA00004489"/>
    </source>
</evidence>
<comment type="subcellular location">
    <subcellularLocation>
        <location evidence="1">Cell projection</location>
        <location evidence="1">Axon</location>
    </subcellularLocation>
    <subcellularLocation>
        <location evidence="2">Cell projection</location>
        <location evidence="2">Dendritic spine</location>
    </subcellularLocation>
</comment>
<keyword evidence="10" id="KW-1185">Reference proteome</keyword>
<evidence type="ECO:0000313" key="9">
    <source>
        <dbReference type="EMBL" id="GIY08070.1"/>
    </source>
</evidence>
<keyword evidence="4" id="KW-0770">Synapse</keyword>
<dbReference type="SMART" id="SM00239">
    <property type="entry name" value="C2"/>
    <property type="match status" value="1"/>
</dbReference>
<dbReference type="Gene3D" id="1.10.555.10">
    <property type="entry name" value="Rho GTPase activation protein"/>
    <property type="match status" value="1"/>
</dbReference>
<dbReference type="PROSITE" id="PS50004">
    <property type="entry name" value="C2"/>
    <property type="match status" value="1"/>
</dbReference>
<evidence type="ECO:0000256" key="2">
    <source>
        <dbReference type="ARBA" id="ARBA00004552"/>
    </source>
</evidence>
<keyword evidence="3" id="KW-0344">Guanine-nucleotide releasing factor</keyword>
<dbReference type="GO" id="GO:0016020">
    <property type="term" value="C:membrane"/>
    <property type="evidence" value="ECO:0007669"/>
    <property type="project" value="TreeGrafter"/>
</dbReference>
<organism evidence="9 10">
    <name type="scientific">Caerostris extrusa</name>
    <name type="common">Bark spider</name>
    <name type="synonym">Caerostris bankana</name>
    <dbReference type="NCBI Taxonomy" id="172846"/>
    <lineage>
        <taxon>Eukaryota</taxon>
        <taxon>Metazoa</taxon>
        <taxon>Ecdysozoa</taxon>
        <taxon>Arthropoda</taxon>
        <taxon>Chelicerata</taxon>
        <taxon>Arachnida</taxon>
        <taxon>Araneae</taxon>
        <taxon>Araneomorphae</taxon>
        <taxon>Entelegynae</taxon>
        <taxon>Araneoidea</taxon>
        <taxon>Araneidae</taxon>
        <taxon>Caerostris</taxon>
    </lineage>
</organism>
<dbReference type="CDD" id="cd00160">
    <property type="entry name" value="RhoGEF"/>
    <property type="match status" value="1"/>
</dbReference>
<dbReference type="SUPFAM" id="SSF48350">
    <property type="entry name" value="GTPase activation domain, GAP"/>
    <property type="match status" value="1"/>
</dbReference>
<evidence type="ECO:0000259" key="8">
    <source>
        <dbReference type="PROSITE" id="PS50238"/>
    </source>
</evidence>
<dbReference type="PROSITE" id="PS50238">
    <property type="entry name" value="RHOGAP"/>
    <property type="match status" value="1"/>
</dbReference>
<dbReference type="InterPro" id="IPR037769">
    <property type="entry name" value="Abr/Bcr"/>
</dbReference>
<dbReference type="Gene3D" id="1.20.900.10">
    <property type="entry name" value="Dbl homology (DH) domain"/>
    <property type="match status" value="1"/>
</dbReference>
<gene>
    <name evidence="9" type="primary">abr</name>
    <name evidence="9" type="ORF">CEXT_106641</name>
</gene>
<evidence type="ECO:0000256" key="4">
    <source>
        <dbReference type="ARBA" id="ARBA00023018"/>
    </source>
</evidence>
<dbReference type="InterPro" id="IPR008936">
    <property type="entry name" value="Rho_GTPase_activation_prot"/>
</dbReference>
<dbReference type="InterPro" id="IPR035899">
    <property type="entry name" value="DBL_dom_sf"/>
</dbReference>
<feature type="domain" description="C2" evidence="6">
    <location>
        <begin position="348"/>
        <end position="461"/>
    </location>
</feature>
<comment type="caution">
    <text evidence="9">The sequence shown here is derived from an EMBL/GenBank/DDBJ whole genome shotgun (WGS) entry which is preliminary data.</text>
</comment>
<dbReference type="InterPro" id="IPR035892">
    <property type="entry name" value="C2_domain_sf"/>
</dbReference>
<dbReference type="GO" id="GO:0035556">
    <property type="term" value="P:intracellular signal transduction"/>
    <property type="evidence" value="ECO:0007669"/>
    <property type="project" value="InterPro"/>
</dbReference>
<dbReference type="SMART" id="SM00325">
    <property type="entry name" value="RhoGEF"/>
    <property type="match status" value="1"/>
</dbReference>
<dbReference type="GO" id="GO:0005085">
    <property type="term" value="F:guanyl-nucleotide exchange factor activity"/>
    <property type="evidence" value="ECO:0007669"/>
    <property type="project" value="UniProtKB-KW"/>
</dbReference>
<dbReference type="PANTHER" id="PTHR23182">
    <property type="entry name" value="BREAKPOINT CLUSTER REGION PROTEIN BCR"/>
    <property type="match status" value="1"/>
</dbReference>
<dbReference type="Pfam" id="PF00621">
    <property type="entry name" value="RhoGEF"/>
    <property type="match status" value="1"/>
</dbReference>
<dbReference type="PROSITE" id="PS50010">
    <property type="entry name" value="DH_2"/>
    <property type="match status" value="1"/>
</dbReference>
<dbReference type="SUPFAM" id="SSF48065">
    <property type="entry name" value="DBL homology domain (DH-domain)"/>
    <property type="match status" value="1"/>
</dbReference>
<feature type="domain" description="Rho-GAP" evidence="8">
    <location>
        <begin position="496"/>
        <end position="685"/>
    </location>
</feature>
<dbReference type="FunFam" id="1.10.555.10:FF:000004">
    <property type="entry name" value="active breakpoint cluster region-related protein-like"/>
    <property type="match status" value="1"/>
</dbReference>
<dbReference type="InterPro" id="IPR000008">
    <property type="entry name" value="C2_dom"/>
</dbReference>
<sequence>MLLQYMKALKSTITTSQPLLSLEDYNVIFYRIPELHSLHTAFLKGLKKQIENWDGTHTVGEDFKILASKLGVYGSFLQNYSKAIETIRKCSVDNLKFSEITKSIKLKALQGQATTLEDLLHKPVARVQKNALVLHDLLQYTPENHSDYKTLKTALKMTQCFLNDINVSATESMFPVTDRAQRHLVKNSFIVELYKPSTRQKFTFEVKWFIPLCDVILLEINGDTESVKENSPFDILSLKSRASNIRDQILKEEKGKEKRVAGRNIDKHKKKLAELEAQLVLASPNLLFRLSQKCGKNYTFFLSSEFERAQWNEAISILQSTAVPSTTPINPYELQAWVTSCRKHLGTNLGSFLLRSGKDEDLLVGDLHIVVQSLHGLTRPSDVYLCFEVDSYGHFFNKVKTKTCFSSMEPIFNQDFVIDLEGSQTLRILCYENSPQGPILRGKGALELSQTWLTDKIQEKSVSLQELMLTVGLKYVPPELSLRRIPSSKSGGVFGVKIQQVCKKEKSPIPFLVMSCIREVEKRGIHEIGIYRVSGSASDVQRLKKSFETNVYEAEQLLKEVDIHSVTGMFKMYMRELPEALFTDSLYQRFFQAFSLSNQEEKSKQLLQLFEELPEINRGIIIYLLDHLVRIHQSEATNKMSLHNLATVFGPTLLRPGSRSSSSSPSDLLTAGTVDVMAQAGIFYFFLKRHAAELPLKAEDYH</sequence>
<dbReference type="PROSITE" id="PS00741">
    <property type="entry name" value="DH_1"/>
    <property type="match status" value="1"/>
</dbReference>
<dbReference type="PANTHER" id="PTHR23182:SF1">
    <property type="entry name" value="RHO GTPASE ACTIVATING PROTEIN AT 1A, ISOFORM E"/>
    <property type="match status" value="1"/>
</dbReference>
<dbReference type="GO" id="GO:0005096">
    <property type="term" value="F:GTPase activator activity"/>
    <property type="evidence" value="ECO:0007669"/>
    <property type="project" value="InterPro"/>
</dbReference>